<dbReference type="PANTHER" id="PTHR42928">
    <property type="entry name" value="TRICARBOXYLATE-BINDING PROTEIN"/>
    <property type="match status" value="1"/>
</dbReference>
<comment type="similarity">
    <text evidence="1">Belongs to the UPF0065 (bug) family.</text>
</comment>
<dbReference type="AlphaFoldDB" id="A0A6M4H3G4"/>
<dbReference type="PANTHER" id="PTHR42928:SF5">
    <property type="entry name" value="BLR1237 PROTEIN"/>
    <property type="match status" value="1"/>
</dbReference>
<dbReference type="Gene3D" id="3.40.190.150">
    <property type="entry name" value="Bordetella uptake gene, domain 1"/>
    <property type="match status" value="1"/>
</dbReference>
<keyword evidence="4" id="KW-1185">Reference proteome</keyword>
<dbReference type="Gene3D" id="3.40.190.10">
    <property type="entry name" value="Periplasmic binding protein-like II"/>
    <property type="match status" value="1"/>
</dbReference>
<dbReference type="RefSeq" id="WP_171094492.1">
    <property type="nucleotide sequence ID" value="NZ_CP053069.1"/>
</dbReference>
<sequence>MKRREFLVAGGTLAMSLSLPARAAFPEKPVRYYIAFAPGGESDVAARLQQPYFRKKFGQELIVDSKPGAGGALAWSQLNTFPGDGYTVMGTNLPHIVLQPLEGNVQYKTEDITNIHFFQYTPDAIIVRAESPLKTYQDLVAAAKANPGKLNFAGSGTNSANHAAHERLNNLAGIKTQYVAFKGTGDLVASLIGGHVDGAMSYSPLALQQKGKARMLAVASEKRLELFPDVPTFRELGLDWVDGAIRGIGVPKSTPEDLRKKLSDMFSEINRDPEFRKQMLDNGFELMDITYDKMPAFMEERKKIYLGTAKLMGLAK</sequence>
<feature type="signal peptide" evidence="2">
    <location>
        <begin position="1"/>
        <end position="23"/>
    </location>
</feature>
<dbReference type="Proteomes" id="UP000501534">
    <property type="component" value="Chromosome"/>
</dbReference>
<dbReference type="InterPro" id="IPR042100">
    <property type="entry name" value="Bug_dom1"/>
</dbReference>
<organism evidence="3 4">
    <name type="scientific">Usitatibacter rugosus</name>
    <dbReference type="NCBI Taxonomy" id="2732067"/>
    <lineage>
        <taxon>Bacteria</taxon>
        <taxon>Pseudomonadati</taxon>
        <taxon>Pseudomonadota</taxon>
        <taxon>Betaproteobacteria</taxon>
        <taxon>Nitrosomonadales</taxon>
        <taxon>Usitatibacteraceae</taxon>
        <taxon>Usitatibacter</taxon>
    </lineage>
</organism>
<protein>
    <recommendedName>
        <fullName evidence="5">Tripartite-type tricarboxylate transporter receptor subunit TctC</fullName>
    </recommendedName>
</protein>
<accession>A0A6M4H3G4</accession>
<dbReference type="PIRSF" id="PIRSF017082">
    <property type="entry name" value="YflP"/>
    <property type="match status" value="1"/>
</dbReference>
<evidence type="ECO:0000256" key="1">
    <source>
        <dbReference type="ARBA" id="ARBA00006987"/>
    </source>
</evidence>
<proteinExistence type="inferred from homology"/>
<reference evidence="3 4" key="1">
    <citation type="submission" date="2020-04" db="EMBL/GenBank/DDBJ databases">
        <title>Usitatibacter rugosus gen. nov., sp. nov. and Usitatibacter palustris sp. nov., novel members of Usitatibacteraceae fam. nov. within the order Nitrosomonadales isolated from soil.</title>
        <authorList>
            <person name="Huber K.J."/>
            <person name="Neumann-Schaal M."/>
            <person name="Geppert A."/>
            <person name="Luckner M."/>
            <person name="Wanner G."/>
            <person name="Overmann J."/>
        </authorList>
    </citation>
    <scope>NUCLEOTIDE SEQUENCE [LARGE SCALE GENOMIC DNA]</scope>
    <source>
        <strain evidence="3 4">0125_3</strain>
    </source>
</reference>
<name>A0A6M4H3G4_9PROT</name>
<dbReference type="EMBL" id="CP053069">
    <property type="protein sequence ID" value="QJR12357.1"/>
    <property type="molecule type" value="Genomic_DNA"/>
</dbReference>
<evidence type="ECO:0008006" key="5">
    <source>
        <dbReference type="Google" id="ProtNLM"/>
    </source>
</evidence>
<evidence type="ECO:0000313" key="3">
    <source>
        <dbReference type="EMBL" id="QJR12357.1"/>
    </source>
</evidence>
<feature type="chain" id="PRO_5026689182" description="Tripartite-type tricarboxylate transporter receptor subunit TctC" evidence="2">
    <location>
        <begin position="24"/>
        <end position="316"/>
    </location>
</feature>
<dbReference type="CDD" id="cd07012">
    <property type="entry name" value="PBP2_Bug_TTT"/>
    <property type="match status" value="1"/>
</dbReference>
<evidence type="ECO:0000313" key="4">
    <source>
        <dbReference type="Proteomes" id="UP000501534"/>
    </source>
</evidence>
<gene>
    <name evidence="3" type="ORF">DSM104443_03443</name>
</gene>
<dbReference type="InterPro" id="IPR005064">
    <property type="entry name" value="BUG"/>
</dbReference>
<evidence type="ECO:0000256" key="2">
    <source>
        <dbReference type="SAM" id="SignalP"/>
    </source>
</evidence>
<dbReference type="Pfam" id="PF03401">
    <property type="entry name" value="TctC"/>
    <property type="match status" value="1"/>
</dbReference>
<keyword evidence="2" id="KW-0732">Signal</keyword>
<dbReference type="KEGG" id="uru:DSM104443_03443"/>
<dbReference type="SUPFAM" id="SSF53850">
    <property type="entry name" value="Periplasmic binding protein-like II"/>
    <property type="match status" value="1"/>
</dbReference>